<gene>
    <name evidence="1" type="ORF">MET9862_05090</name>
</gene>
<sequence length="44" mass="4716">MHALIAQLLAMTAAVIAGVLVAEKIETPMRSLASRIGEGRGRRR</sequence>
<keyword evidence="2" id="KW-1185">Reference proteome</keyword>
<proteinExistence type="predicted"/>
<name>A0A509EJX0_9HYPH</name>
<accession>A0A509EJX0</accession>
<evidence type="ECO:0000313" key="2">
    <source>
        <dbReference type="Proteomes" id="UP000410984"/>
    </source>
</evidence>
<organism evidence="1 2">
    <name type="scientific">Methylobacterium symbioticum</name>
    <dbReference type="NCBI Taxonomy" id="2584084"/>
    <lineage>
        <taxon>Bacteria</taxon>
        <taxon>Pseudomonadati</taxon>
        <taxon>Pseudomonadota</taxon>
        <taxon>Alphaproteobacteria</taxon>
        <taxon>Hyphomicrobiales</taxon>
        <taxon>Methylobacteriaceae</taxon>
        <taxon>Methylobacterium</taxon>
    </lineage>
</organism>
<evidence type="ECO:0000313" key="1">
    <source>
        <dbReference type="EMBL" id="VUD74460.1"/>
    </source>
</evidence>
<dbReference type="Proteomes" id="UP000410984">
    <property type="component" value="Unassembled WGS sequence"/>
</dbReference>
<dbReference type="AlphaFoldDB" id="A0A509EJX0"/>
<dbReference type="EMBL" id="CABFPH010000126">
    <property type="protein sequence ID" value="VUD74460.1"/>
    <property type="molecule type" value="Genomic_DNA"/>
</dbReference>
<protein>
    <submittedName>
        <fullName evidence="1">Uncharacterized protein</fullName>
    </submittedName>
</protein>
<dbReference type="RefSeq" id="WP_280178997.1">
    <property type="nucleotide sequence ID" value="NZ_CABFPH010000126.1"/>
</dbReference>
<reference evidence="1 2" key="1">
    <citation type="submission" date="2019-06" db="EMBL/GenBank/DDBJ databases">
        <authorList>
            <person name="Rodrigo-Torres L."/>
            <person name="Arahal R. D."/>
            <person name="Lucena T."/>
        </authorList>
    </citation>
    <scope>NUCLEOTIDE SEQUENCE [LARGE SCALE GENOMIC DNA]</scope>
    <source>
        <strain evidence="1 2">SB0023/3</strain>
    </source>
</reference>